<name>A0AAX3BG45_9SPIR</name>
<evidence type="ECO:0000313" key="13">
    <source>
        <dbReference type="Proteomes" id="UP001056539"/>
    </source>
</evidence>
<organism evidence="12 13">
    <name type="scientific">Thermospira aquatica</name>
    <dbReference type="NCBI Taxonomy" id="2828656"/>
    <lineage>
        <taxon>Bacteria</taxon>
        <taxon>Pseudomonadati</taxon>
        <taxon>Spirochaetota</taxon>
        <taxon>Spirochaetia</taxon>
        <taxon>Brevinematales</taxon>
        <taxon>Thermospiraceae</taxon>
        <taxon>Thermospira</taxon>
    </lineage>
</organism>
<keyword evidence="5" id="KW-0762">Sugar transport</keyword>
<dbReference type="CDD" id="cd06579">
    <property type="entry name" value="TM_PBP1_transp_AraH_like"/>
    <property type="match status" value="1"/>
</dbReference>
<comment type="subcellular location">
    <subcellularLocation>
        <location evidence="1">Cell membrane</location>
        <topology evidence="1">Multi-pass membrane protein</topology>
    </subcellularLocation>
</comment>
<evidence type="ECO:0000256" key="9">
    <source>
        <dbReference type="ARBA" id="ARBA00035611"/>
    </source>
</evidence>
<feature type="transmembrane region" description="Helical" evidence="11">
    <location>
        <begin position="223"/>
        <end position="245"/>
    </location>
</feature>
<evidence type="ECO:0000256" key="11">
    <source>
        <dbReference type="SAM" id="Phobius"/>
    </source>
</evidence>
<dbReference type="Pfam" id="PF02653">
    <property type="entry name" value="BPD_transp_2"/>
    <property type="match status" value="2"/>
</dbReference>
<evidence type="ECO:0000256" key="6">
    <source>
        <dbReference type="ARBA" id="ARBA00022692"/>
    </source>
</evidence>
<evidence type="ECO:0000256" key="10">
    <source>
        <dbReference type="ARBA" id="ARBA00035686"/>
    </source>
</evidence>
<sequence length="399" mass="43401">MENKSLWELIAHSIRKNIRQYTMIFALLGIWLIFSFLTEFIFLTPRNLSNLFVQTATTAILAMGMVLIIVTGNIDLSVGSVMGFCGAVAAILMIRLEWGPVPTVLVTLLVGLVIGAWHGFWIAYQKVPAFIVTLASMLAFRGAIIGITGGQTQGLEMAADAVAADSFKAIGQSYLPKLNEALPFHDTSLYLMIASVIVYWFFEMKVRRDRQKYGFHVLPLKYQFLKMLLMSVVIAAFYGIMVIYLGVPYSIILVMVLAIVLTFVANNTVFGRHLYAIGGNAEASRLSGINIARNVMILYMLMGLLTAVAGIVYTARLNAATTSAGQNAELDAIASAVIGGTSLMGGEGTIVGSLIGALVMASLDNGMSLMNLDITFQYIVKGLILLLAVWVDVRTRKKS</sequence>
<feature type="transmembrane region" description="Helical" evidence="11">
    <location>
        <begin position="251"/>
        <end position="270"/>
    </location>
</feature>
<accession>A0AAX3BG45</accession>
<feature type="transmembrane region" description="Helical" evidence="11">
    <location>
        <begin position="21"/>
        <end position="42"/>
    </location>
</feature>
<reference evidence="12" key="1">
    <citation type="submission" date="2021-04" db="EMBL/GenBank/DDBJ databases">
        <authorList>
            <person name="Postec A."/>
        </authorList>
    </citation>
    <scope>NUCLEOTIDE SEQUENCE</scope>
    <source>
        <strain evidence="12">F1F22</strain>
    </source>
</reference>
<reference evidence="12" key="2">
    <citation type="submission" date="2022-06" db="EMBL/GenBank/DDBJ databases">
        <title>Thermospira aquatica gen. nov., sp. nov.</title>
        <authorList>
            <person name="Ben Ali Gam Z."/>
            <person name="Labat M."/>
        </authorList>
    </citation>
    <scope>NUCLEOTIDE SEQUENCE</scope>
    <source>
        <strain evidence="12">F1F22</strain>
    </source>
</reference>
<dbReference type="KEGG" id="taqu:KDW03_05140"/>
<dbReference type="Proteomes" id="UP001056539">
    <property type="component" value="Chromosome"/>
</dbReference>
<dbReference type="RefSeq" id="WP_271436316.1">
    <property type="nucleotide sequence ID" value="NZ_CP073355.1"/>
</dbReference>
<dbReference type="PANTHER" id="PTHR32196">
    <property type="entry name" value="ABC TRANSPORTER PERMEASE PROTEIN YPHD-RELATED-RELATED"/>
    <property type="match status" value="1"/>
</dbReference>
<keyword evidence="7 11" id="KW-1133">Transmembrane helix</keyword>
<dbReference type="PANTHER" id="PTHR32196:SF32">
    <property type="entry name" value="XYLOSE TRANSPORT SYSTEM PERMEASE PROTEIN XYLH"/>
    <property type="match status" value="1"/>
</dbReference>
<keyword evidence="8 11" id="KW-0472">Membrane</keyword>
<keyword evidence="6 11" id="KW-0812">Transmembrane</keyword>
<dbReference type="InterPro" id="IPR001851">
    <property type="entry name" value="ABC_transp_permease"/>
</dbReference>
<keyword evidence="4" id="KW-0997">Cell inner membrane</keyword>
<proteinExistence type="predicted"/>
<evidence type="ECO:0000256" key="3">
    <source>
        <dbReference type="ARBA" id="ARBA00022475"/>
    </source>
</evidence>
<evidence type="ECO:0000256" key="4">
    <source>
        <dbReference type="ARBA" id="ARBA00022519"/>
    </source>
</evidence>
<feature type="transmembrane region" description="Helical" evidence="11">
    <location>
        <begin position="291"/>
        <end position="313"/>
    </location>
</feature>
<gene>
    <name evidence="12" type="ORF">KDW03_05140</name>
</gene>
<comment type="function">
    <text evidence="9">Part of the binding-protein-dependent transport system for D-xylose. Probably responsible for the translocation of the substrate across the membrane.</text>
</comment>
<feature type="transmembrane region" description="Helical" evidence="11">
    <location>
        <begin position="48"/>
        <end position="69"/>
    </location>
</feature>
<dbReference type="AlphaFoldDB" id="A0AAX3BG45"/>
<feature type="transmembrane region" description="Helical" evidence="11">
    <location>
        <begin position="100"/>
        <end position="120"/>
    </location>
</feature>
<keyword evidence="2" id="KW-0813">Transport</keyword>
<keyword evidence="3" id="KW-1003">Cell membrane</keyword>
<evidence type="ECO:0000256" key="7">
    <source>
        <dbReference type="ARBA" id="ARBA00022989"/>
    </source>
</evidence>
<feature type="transmembrane region" description="Helical" evidence="11">
    <location>
        <begin position="76"/>
        <end position="94"/>
    </location>
</feature>
<feature type="transmembrane region" description="Helical" evidence="11">
    <location>
        <begin position="127"/>
        <end position="147"/>
    </location>
</feature>
<feature type="transmembrane region" description="Helical" evidence="11">
    <location>
        <begin position="374"/>
        <end position="393"/>
    </location>
</feature>
<evidence type="ECO:0000256" key="2">
    <source>
        <dbReference type="ARBA" id="ARBA00022448"/>
    </source>
</evidence>
<dbReference type="EMBL" id="CP073355">
    <property type="protein sequence ID" value="URA11181.1"/>
    <property type="molecule type" value="Genomic_DNA"/>
</dbReference>
<dbReference type="GO" id="GO:0022857">
    <property type="term" value="F:transmembrane transporter activity"/>
    <property type="evidence" value="ECO:0007669"/>
    <property type="project" value="InterPro"/>
</dbReference>
<protein>
    <recommendedName>
        <fullName evidence="10">Xylose transport system permease protein XylH</fullName>
    </recommendedName>
</protein>
<evidence type="ECO:0000313" key="12">
    <source>
        <dbReference type="EMBL" id="URA11181.1"/>
    </source>
</evidence>
<feature type="transmembrane region" description="Helical" evidence="11">
    <location>
        <begin position="182"/>
        <end position="202"/>
    </location>
</feature>
<keyword evidence="13" id="KW-1185">Reference proteome</keyword>
<evidence type="ECO:0000256" key="5">
    <source>
        <dbReference type="ARBA" id="ARBA00022597"/>
    </source>
</evidence>
<evidence type="ECO:0000256" key="1">
    <source>
        <dbReference type="ARBA" id="ARBA00004651"/>
    </source>
</evidence>
<dbReference type="GO" id="GO:0005886">
    <property type="term" value="C:plasma membrane"/>
    <property type="evidence" value="ECO:0007669"/>
    <property type="project" value="UniProtKB-SubCell"/>
</dbReference>
<evidence type="ECO:0000256" key="8">
    <source>
        <dbReference type="ARBA" id="ARBA00023136"/>
    </source>
</evidence>